<gene>
    <name evidence="2" type="ORF">C8J24_1146</name>
</gene>
<evidence type="ECO:0000313" key="2">
    <source>
        <dbReference type="EMBL" id="PTM47744.1"/>
    </source>
</evidence>
<dbReference type="Proteomes" id="UP000240996">
    <property type="component" value="Unassembled WGS sequence"/>
</dbReference>
<dbReference type="InterPro" id="IPR010664">
    <property type="entry name" value="LipoPS_assembly_LptC-rel"/>
</dbReference>
<dbReference type="GO" id="GO:0005886">
    <property type="term" value="C:plasma membrane"/>
    <property type="evidence" value="ECO:0007669"/>
    <property type="project" value="InterPro"/>
</dbReference>
<dbReference type="EMBL" id="PZZN01000001">
    <property type="protein sequence ID" value="PTM47744.1"/>
    <property type="molecule type" value="Genomic_DNA"/>
</dbReference>
<organism evidence="2 3">
    <name type="scientific">Sphingomonas aerolata</name>
    <dbReference type="NCBI Taxonomy" id="185951"/>
    <lineage>
        <taxon>Bacteria</taxon>
        <taxon>Pseudomonadati</taxon>
        <taxon>Pseudomonadota</taxon>
        <taxon>Alphaproteobacteria</taxon>
        <taxon>Sphingomonadales</taxon>
        <taxon>Sphingomonadaceae</taxon>
        <taxon>Sphingomonas</taxon>
    </lineage>
</organism>
<dbReference type="AlphaFoldDB" id="A0A2T4YVA3"/>
<comment type="caution">
    <text evidence="2">The sequence shown here is derived from an EMBL/GenBank/DDBJ whole genome shotgun (WGS) entry which is preliminary data.</text>
</comment>
<dbReference type="RefSeq" id="WP_234387468.1">
    <property type="nucleotide sequence ID" value="NZ_CP098762.1"/>
</dbReference>
<accession>A0A2T4YVA3</accession>
<dbReference type="Pfam" id="PF06835">
    <property type="entry name" value="LptC"/>
    <property type="match status" value="1"/>
</dbReference>
<keyword evidence="3" id="KW-1185">Reference proteome</keyword>
<dbReference type="NCBIfam" id="TIGR04409">
    <property type="entry name" value="LptC_YrbK"/>
    <property type="match status" value="1"/>
</dbReference>
<name>A0A2T4YVA3_9SPHN</name>
<sequence length="221" mass="23546">MTMAPPSDASAKTIRQARSPRQVWAAPGSRHDRVVGLARLGLPTAIGVLTAFLVMAPLTAGGDVSFVLDKNKVEVAQERMKLQAAQYRGQDSKGQAFTLDARSAIQKSSAEPIVQLNTLSAQLQLADGPANIKANSGRYDMDTEKVQLNGPLNVTAPNGYDLKTTNATLDMRARTMDSGSAVTGTVPQGVFSANKLHADLEARTVRLDGNARLRIVPRGPK</sequence>
<protein>
    <submittedName>
        <fullName evidence="2">Lipopolysaccharide export system protein LptC</fullName>
    </submittedName>
</protein>
<evidence type="ECO:0000313" key="3">
    <source>
        <dbReference type="Proteomes" id="UP000240996"/>
    </source>
</evidence>
<dbReference type="GO" id="GO:0015221">
    <property type="term" value="F:lipopolysaccharide transmembrane transporter activity"/>
    <property type="evidence" value="ECO:0007669"/>
    <property type="project" value="InterPro"/>
</dbReference>
<evidence type="ECO:0000256" key="1">
    <source>
        <dbReference type="SAM" id="MobiDB-lite"/>
    </source>
</evidence>
<dbReference type="GeneID" id="93688186"/>
<feature type="region of interest" description="Disordered" evidence="1">
    <location>
        <begin position="1"/>
        <end position="20"/>
    </location>
</feature>
<proteinExistence type="predicted"/>
<dbReference type="InterPro" id="IPR026265">
    <property type="entry name" value="LptC"/>
</dbReference>
<dbReference type="Gene3D" id="2.60.450.10">
    <property type="entry name" value="Lipopolysaccharide (LPS) transport protein A like domain"/>
    <property type="match status" value="1"/>
</dbReference>
<reference evidence="2 3" key="1">
    <citation type="submission" date="2018-04" db="EMBL/GenBank/DDBJ databases">
        <title>Genomic Encyclopedia of Type Strains, Phase III (KMG-III): the genomes of soil and plant-associated and newly described type strains.</title>
        <authorList>
            <person name="Whitman W."/>
        </authorList>
    </citation>
    <scope>NUCLEOTIDE SEQUENCE [LARGE SCALE GENOMIC DNA]</scope>
    <source>
        <strain evidence="2 3">NW12</strain>
    </source>
</reference>